<dbReference type="Proteomes" id="UP000002026">
    <property type="component" value="Chromosome"/>
</dbReference>
<dbReference type="HOGENOM" id="CLU_108504_0_0_11"/>
<name>C7N138_SLAHD</name>
<reference evidence="3 4" key="1">
    <citation type="journal article" date="2009" name="Stand. Genomic Sci.">
        <title>Complete genome sequence of Slackia heliotrinireducens type strain (RHS 1).</title>
        <authorList>
            <person name="Pukall R."/>
            <person name="Lapidus A."/>
            <person name="Nolan M."/>
            <person name="Copeland A."/>
            <person name="Glavina Del Rio T."/>
            <person name="Lucas S."/>
            <person name="Chen F."/>
            <person name="Tice H."/>
            <person name="Cheng J.F."/>
            <person name="Chertkov O."/>
            <person name="Bruce D."/>
            <person name="Goodwin L."/>
            <person name="Kuske C."/>
            <person name="Brettin T."/>
            <person name="Detter J.C."/>
            <person name="Han C."/>
            <person name="Pitluck S."/>
            <person name="Pati A."/>
            <person name="Mavrommatis K."/>
            <person name="Ivanova N."/>
            <person name="Ovchinnikova G."/>
            <person name="Chen A."/>
            <person name="Palaniappan K."/>
            <person name="Schneider S."/>
            <person name="Rohde M."/>
            <person name="Chain P."/>
            <person name="D'haeseleer P."/>
            <person name="Goker M."/>
            <person name="Bristow J."/>
            <person name="Eisen J.A."/>
            <person name="Markowitz V."/>
            <person name="Kyrpides N.C."/>
            <person name="Klenk H.P."/>
            <person name="Hugenholtz P."/>
        </authorList>
    </citation>
    <scope>NUCLEOTIDE SEQUENCE [LARGE SCALE GENOMIC DNA]</scope>
    <source>
        <strain evidence="4">ATCC 29202 / DSM 20476 / NCTC 11029 / RHS 1</strain>
    </source>
</reference>
<evidence type="ECO:0000313" key="4">
    <source>
        <dbReference type="Proteomes" id="UP000002026"/>
    </source>
</evidence>
<protein>
    <recommendedName>
        <fullName evidence="2">DZANK-type domain-containing protein</fullName>
    </recommendedName>
</protein>
<dbReference type="Pfam" id="PF12773">
    <property type="entry name" value="DZR"/>
    <property type="match status" value="1"/>
</dbReference>
<dbReference type="STRING" id="471855.Shel_22500"/>
<dbReference type="RefSeq" id="WP_012799360.1">
    <property type="nucleotide sequence ID" value="NC_013165.1"/>
</dbReference>
<organism evidence="3 4">
    <name type="scientific">Slackia heliotrinireducens (strain ATCC 29202 / DSM 20476 / NCTC 11029 / RHS 1)</name>
    <name type="common">Peptococcus heliotrinreducens</name>
    <dbReference type="NCBI Taxonomy" id="471855"/>
    <lineage>
        <taxon>Bacteria</taxon>
        <taxon>Bacillati</taxon>
        <taxon>Actinomycetota</taxon>
        <taxon>Coriobacteriia</taxon>
        <taxon>Eggerthellales</taxon>
        <taxon>Eggerthellaceae</taxon>
        <taxon>Slackia</taxon>
    </lineage>
</organism>
<feature type="coiled-coil region" evidence="1">
    <location>
        <begin position="70"/>
        <end position="97"/>
    </location>
</feature>
<feature type="domain" description="DZANK-type" evidence="2">
    <location>
        <begin position="103"/>
        <end position="161"/>
    </location>
</feature>
<dbReference type="EMBL" id="CP001684">
    <property type="protein sequence ID" value="ACV23260.1"/>
    <property type="molecule type" value="Genomic_DNA"/>
</dbReference>
<dbReference type="KEGG" id="shi:Shel_22500"/>
<proteinExistence type="predicted"/>
<dbReference type="eggNOG" id="ENOG50333JK">
    <property type="taxonomic scope" value="Bacteria"/>
</dbReference>
<evidence type="ECO:0000313" key="3">
    <source>
        <dbReference type="EMBL" id="ACV23260.1"/>
    </source>
</evidence>
<keyword evidence="1" id="KW-0175">Coiled coil</keyword>
<dbReference type="InterPro" id="IPR025874">
    <property type="entry name" value="DZR"/>
</dbReference>
<gene>
    <name evidence="3" type="ordered locus">Shel_22500</name>
</gene>
<accession>C7N138</accession>
<dbReference type="AlphaFoldDB" id="C7N138"/>
<evidence type="ECO:0000256" key="1">
    <source>
        <dbReference type="SAM" id="Coils"/>
    </source>
</evidence>
<keyword evidence="4" id="KW-1185">Reference proteome</keyword>
<evidence type="ECO:0000259" key="2">
    <source>
        <dbReference type="Pfam" id="PF12773"/>
    </source>
</evidence>
<sequence length="166" mass="17734">MGFLDNVTASVNRGVASAGRTTETLKLKNQLNDINKQRQALAAQLGASLYEATRENVDFRSGREGLYEGIASLDAQREAVNAQIMQLEAQERQQQINARVYTCPGCGGRVAETDMFCATCGTPIAQVRAANAMPSPMPGQVPCPHCGSPMNQGDAFCMHCGTAVSH</sequence>